<reference evidence="1" key="1">
    <citation type="submission" date="2021-01" db="EMBL/GenBank/DDBJ databases">
        <title>Adiantum capillus-veneris genome.</title>
        <authorList>
            <person name="Fang Y."/>
            <person name="Liao Q."/>
        </authorList>
    </citation>
    <scope>NUCLEOTIDE SEQUENCE</scope>
    <source>
        <strain evidence="1">H3</strain>
        <tissue evidence="1">Leaf</tissue>
    </source>
</reference>
<protein>
    <submittedName>
        <fullName evidence="1">Uncharacterized protein</fullName>
    </submittedName>
</protein>
<dbReference type="AlphaFoldDB" id="A0A9D4UZ00"/>
<comment type="caution">
    <text evidence="1">The sequence shown here is derived from an EMBL/GenBank/DDBJ whole genome shotgun (WGS) entry which is preliminary data.</text>
</comment>
<evidence type="ECO:0000313" key="2">
    <source>
        <dbReference type="Proteomes" id="UP000886520"/>
    </source>
</evidence>
<organism evidence="1 2">
    <name type="scientific">Adiantum capillus-veneris</name>
    <name type="common">Maidenhair fern</name>
    <dbReference type="NCBI Taxonomy" id="13818"/>
    <lineage>
        <taxon>Eukaryota</taxon>
        <taxon>Viridiplantae</taxon>
        <taxon>Streptophyta</taxon>
        <taxon>Embryophyta</taxon>
        <taxon>Tracheophyta</taxon>
        <taxon>Polypodiopsida</taxon>
        <taxon>Polypodiidae</taxon>
        <taxon>Polypodiales</taxon>
        <taxon>Pteridineae</taxon>
        <taxon>Pteridaceae</taxon>
        <taxon>Vittarioideae</taxon>
        <taxon>Adiantum</taxon>
    </lineage>
</organism>
<dbReference type="Proteomes" id="UP000886520">
    <property type="component" value="Chromosome 8"/>
</dbReference>
<keyword evidence="2" id="KW-1185">Reference proteome</keyword>
<evidence type="ECO:0000313" key="1">
    <source>
        <dbReference type="EMBL" id="KAI5076725.1"/>
    </source>
</evidence>
<accession>A0A9D4UZ00</accession>
<sequence>MHAIWRYSAWARQGTHHDNCCREIDAGYRVGSPTTGGAAAARHPSIRETYIAFVEVPGRGKQLTLAKLRDNNRTPTFVKGTCNAATKGRARIRLCLIARRECACHQT</sequence>
<dbReference type="EMBL" id="JABFUD020000008">
    <property type="protein sequence ID" value="KAI5076725.1"/>
    <property type="molecule type" value="Genomic_DNA"/>
</dbReference>
<gene>
    <name evidence="1" type="ORF">GOP47_0008790</name>
</gene>
<name>A0A9D4UZ00_ADICA</name>
<proteinExistence type="predicted"/>